<dbReference type="Pfam" id="PF03537">
    <property type="entry name" value="Glyco_hydro_114"/>
    <property type="match status" value="1"/>
</dbReference>
<sequence>MKRIRFFVLFFALVFTPLASASFAVYYGQMNSSVYSKLNSFDVIILSPTVDETYVSKLSRNHTVVGYVSLATIGGWEPWAKDVSENLIIGKDSNWDERVVDFSSPEWRRVILDRAVPYILSRGFNGVFLDNLDYVDQYPDKKEGMVDLVRAIRERYPNITIIANRGFSIASGIAPYVDHVLFEDFVTYYDFSSGRYAVFDGSDLQWEFDQVKRLRSLNVSILALSYANLADESQVEEFSKLICGYAKEYNVSEVYLADLSLQRMGFDPCEPHATGTVNRTPQESPKGKNGKAVCGPAFFLPLILLGRFILR</sequence>
<dbReference type="InterPro" id="IPR017853">
    <property type="entry name" value="GH"/>
</dbReference>
<dbReference type="InterPro" id="IPR013785">
    <property type="entry name" value="Aldolase_TIM"/>
</dbReference>
<name>A0A218P1J2_THECE</name>
<dbReference type="PANTHER" id="PTHR35882">
    <property type="entry name" value="PELA"/>
    <property type="match status" value="1"/>
</dbReference>
<dbReference type="Proteomes" id="UP000197156">
    <property type="component" value="Chromosome"/>
</dbReference>
<dbReference type="AlphaFoldDB" id="A0A218P1J2"/>
<dbReference type="GeneID" id="33323900"/>
<organism evidence="2 3">
    <name type="scientific">Thermococcus celer Vu 13 = JCM 8558</name>
    <dbReference type="NCBI Taxonomy" id="1293037"/>
    <lineage>
        <taxon>Archaea</taxon>
        <taxon>Methanobacteriati</taxon>
        <taxon>Methanobacteriota</taxon>
        <taxon>Thermococci</taxon>
        <taxon>Thermococcales</taxon>
        <taxon>Thermococcaceae</taxon>
        <taxon>Thermococcus</taxon>
    </lineage>
</organism>
<dbReference type="RefSeq" id="WP_237268642.1">
    <property type="nucleotide sequence ID" value="NZ_CP014854.1"/>
</dbReference>
<dbReference type="Gene3D" id="3.20.20.70">
    <property type="entry name" value="Aldolase class I"/>
    <property type="match status" value="1"/>
</dbReference>
<reference evidence="2 3" key="1">
    <citation type="submission" date="2016-03" db="EMBL/GenBank/DDBJ databases">
        <title>Complete genome sequence of Thermococcus celer.</title>
        <authorList>
            <person name="Oger P.M."/>
        </authorList>
    </citation>
    <scope>NUCLEOTIDE SEQUENCE [LARGE SCALE GENOMIC DNA]</scope>
    <source>
        <strain evidence="2 3">Vu 13</strain>
    </source>
</reference>
<evidence type="ECO:0000313" key="2">
    <source>
        <dbReference type="EMBL" id="ASI98790.1"/>
    </source>
</evidence>
<accession>A0A218P1J2</accession>
<evidence type="ECO:0000259" key="1">
    <source>
        <dbReference type="Pfam" id="PF03537"/>
    </source>
</evidence>
<feature type="domain" description="Glycoside-hydrolase family GH114 TIM-barrel" evidence="1">
    <location>
        <begin position="52"/>
        <end position="262"/>
    </location>
</feature>
<dbReference type="EMBL" id="CP014854">
    <property type="protein sequence ID" value="ASI98790.1"/>
    <property type="molecule type" value="Genomic_DNA"/>
</dbReference>
<dbReference type="InterPro" id="IPR004352">
    <property type="entry name" value="GH114_TIM-barrel"/>
</dbReference>
<gene>
    <name evidence="2" type="ORF">A3L02_04045</name>
</gene>
<dbReference type="SUPFAM" id="SSF51445">
    <property type="entry name" value="(Trans)glycosidases"/>
    <property type="match status" value="1"/>
</dbReference>
<protein>
    <recommendedName>
        <fullName evidence="1">Glycoside-hydrolase family GH114 TIM-barrel domain-containing protein</fullName>
    </recommendedName>
</protein>
<dbReference type="KEGG" id="tce:A3L02_04045"/>
<evidence type="ECO:0000313" key="3">
    <source>
        <dbReference type="Proteomes" id="UP000197156"/>
    </source>
</evidence>
<dbReference type="PANTHER" id="PTHR35882:SF2">
    <property type="entry name" value="PELA"/>
    <property type="match status" value="1"/>
</dbReference>
<proteinExistence type="predicted"/>
<keyword evidence="3" id="KW-1185">Reference proteome</keyword>